<evidence type="ECO:0000256" key="2">
    <source>
        <dbReference type="ARBA" id="ARBA00009199"/>
    </source>
</evidence>
<dbReference type="PANTHER" id="PTHR11895:SF151">
    <property type="entry name" value="GLUTAMYL-TRNA(GLN) AMIDOTRANSFERASE SUBUNIT A"/>
    <property type="match status" value="1"/>
</dbReference>
<keyword evidence="6" id="KW-1185">Reference proteome</keyword>
<feature type="domain" description="Amidase" evidence="4">
    <location>
        <begin position="57"/>
        <end position="430"/>
    </location>
</feature>
<dbReference type="InterPro" id="IPR023631">
    <property type="entry name" value="Amidase_dom"/>
</dbReference>
<dbReference type="GO" id="GO:0016787">
    <property type="term" value="F:hydrolase activity"/>
    <property type="evidence" value="ECO:0007669"/>
    <property type="project" value="UniProtKB-KW"/>
</dbReference>
<organism evidence="5 6">
    <name type="scientific">Liberibacter crescens (strain BT-1)</name>
    <dbReference type="NCBI Taxonomy" id="1215343"/>
    <lineage>
        <taxon>Bacteria</taxon>
        <taxon>Pseudomonadati</taxon>
        <taxon>Pseudomonadota</taxon>
        <taxon>Alphaproteobacteria</taxon>
        <taxon>Hyphomicrobiales</taxon>
        <taxon>Rhizobiaceae</taxon>
        <taxon>Liberibacter</taxon>
    </lineage>
</organism>
<protein>
    <recommendedName>
        <fullName evidence="3">Indoleacetamide hydrolase</fullName>
    </recommendedName>
</protein>
<dbReference type="RefSeq" id="WP_015272821.1">
    <property type="nucleotide sequence ID" value="NC_019907.1"/>
</dbReference>
<evidence type="ECO:0000256" key="1">
    <source>
        <dbReference type="ARBA" id="ARBA00003871"/>
    </source>
</evidence>
<name>L0ESA9_LIBCB</name>
<dbReference type="AlphaFoldDB" id="L0ESA9"/>
<dbReference type="EMBL" id="CP003789">
    <property type="protein sequence ID" value="AGA64394.1"/>
    <property type="molecule type" value="Genomic_DNA"/>
</dbReference>
<gene>
    <name evidence="5" type="ordered locus">B488_04020</name>
</gene>
<dbReference type="PATRIC" id="fig|1215343.11.peg.412"/>
<dbReference type="PANTHER" id="PTHR11895">
    <property type="entry name" value="TRANSAMIDASE"/>
    <property type="match status" value="1"/>
</dbReference>
<dbReference type="HOGENOM" id="CLU_009600_0_3_5"/>
<reference evidence="5 6" key="1">
    <citation type="journal article" date="2012" name="Stand. Genomic Sci.">
        <title>Complete genome sequence of Liberibacter crescens BT-1.</title>
        <authorList>
            <person name="Leonard M.T."/>
            <person name="Fagen J.R."/>
            <person name="Davis-Richardson A.G."/>
            <person name="Davis M.J."/>
            <person name="Triplett E.W."/>
        </authorList>
    </citation>
    <scope>NUCLEOTIDE SEQUENCE [LARGE SCALE GENOMIC DNA]</scope>
    <source>
        <strain evidence="5 6">BT-1</strain>
    </source>
</reference>
<dbReference type="Gene3D" id="3.90.1300.10">
    <property type="entry name" value="Amidase signature (AS) domain"/>
    <property type="match status" value="1"/>
</dbReference>
<sequence>MYTNITIQNLVESFYSGSIKIDDYYHNLHLKYNKFKSLRSFITFNEPIYSQYSIQPKGVRLPLFGIPVSLKDNINVVGMPTTSGTLGLRDFYPVRCAPVVNCFQQLGVSIVGKNNMHELSFGVKSNNKTFGNVIHPHYPSYSAGGSSSGCAVAVAAGIVPCALGTDTGGSVRIPASFCGVVGFKPTKGCYPHQCILSISHTKDTVGLITRTAQDCLYVHSHYVKETSVFLEKKKPIRIGIPEKFLWSKLDAHVKKYSLAAIDLIRQNEIELIKIDDSIIEELNEKIKFSVPIYEFFINFTYYLQEQNIIDKFDSIINLISDHHAKQLIKDQIEKGLFSYQDYVEGLLARQRLKKEVAQIFSQNNLDAIVYPTVPCQVPSLKEADEDINFTNCIRNTDPASNLAMPSVTIPVASKGVLPVGLSIDGLPGKDLFILEIAVKLEKYLAF</sequence>
<dbReference type="PROSITE" id="PS00571">
    <property type="entry name" value="AMIDASES"/>
    <property type="match status" value="1"/>
</dbReference>
<dbReference type="Pfam" id="PF01425">
    <property type="entry name" value="Amidase"/>
    <property type="match status" value="1"/>
</dbReference>
<proteinExistence type="inferred from homology"/>
<dbReference type="InterPro" id="IPR036928">
    <property type="entry name" value="AS_sf"/>
</dbReference>
<dbReference type="STRING" id="1215343.B488_04020"/>
<comment type="similarity">
    <text evidence="2">Belongs to the amidase family.</text>
</comment>
<accession>L0ESA9</accession>
<keyword evidence="5" id="KW-0378">Hydrolase</keyword>
<dbReference type="Proteomes" id="UP000010799">
    <property type="component" value="Chromosome"/>
</dbReference>
<dbReference type="eggNOG" id="COG0154">
    <property type="taxonomic scope" value="Bacteria"/>
</dbReference>
<dbReference type="KEGG" id="lcc:B488_04020"/>
<dbReference type="InterPro" id="IPR020556">
    <property type="entry name" value="Amidase_CS"/>
</dbReference>
<evidence type="ECO:0000256" key="3">
    <source>
        <dbReference type="ARBA" id="ARBA00021874"/>
    </source>
</evidence>
<evidence type="ECO:0000313" key="6">
    <source>
        <dbReference type="Proteomes" id="UP000010799"/>
    </source>
</evidence>
<evidence type="ECO:0000313" key="5">
    <source>
        <dbReference type="EMBL" id="AGA64394.1"/>
    </source>
</evidence>
<comment type="function">
    <text evidence="1">Hydrolyzes indole-3-acetamide (IAM) into indole-3-acetic acid (IAA).</text>
</comment>
<dbReference type="SUPFAM" id="SSF75304">
    <property type="entry name" value="Amidase signature (AS) enzymes"/>
    <property type="match status" value="1"/>
</dbReference>
<evidence type="ECO:0000259" key="4">
    <source>
        <dbReference type="Pfam" id="PF01425"/>
    </source>
</evidence>
<dbReference type="InterPro" id="IPR000120">
    <property type="entry name" value="Amidase"/>
</dbReference>